<dbReference type="EMBL" id="LGKO01000005">
    <property type="protein sequence ID" value="KPL82610.1"/>
    <property type="molecule type" value="Genomic_DNA"/>
</dbReference>
<protein>
    <submittedName>
        <fullName evidence="1">Uncharacterized protein</fullName>
    </submittedName>
</protein>
<proteinExistence type="predicted"/>
<gene>
    <name evidence="1" type="ORF">SE15_10895</name>
</gene>
<evidence type="ECO:0000313" key="1">
    <source>
        <dbReference type="EMBL" id="KPL82610.1"/>
    </source>
</evidence>
<dbReference type="OrthoDB" id="166527at2"/>
<name>A0A0N8GQ37_9CHLR</name>
<comment type="caution">
    <text evidence="1">The sequence shown here is derived from an EMBL/GenBank/DDBJ whole genome shotgun (WGS) entry which is preliminary data.</text>
</comment>
<evidence type="ECO:0000313" key="2">
    <source>
        <dbReference type="Proteomes" id="UP000050544"/>
    </source>
</evidence>
<dbReference type="Proteomes" id="UP000050544">
    <property type="component" value="Unassembled WGS sequence"/>
</dbReference>
<reference evidence="1 2" key="1">
    <citation type="submission" date="2015-07" db="EMBL/GenBank/DDBJ databases">
        <title>Whole genome sequence of Thermanaerothrix daxensis DSM 23592.</title>
        <authorList>
            <person name="Hemp J."/>
            <person name="Ward L.M."/>
            <person name="Pace L.A."/>
            <person name="Fischer W.W."/>
        </authorList>
    </citation>
    <scope>NUCLEOTIDE SEQUENCE [LARGE SCALE GENOMIC DNA]</scope>
    <source>
        <strain evidence="1 2">GNS-1</strain>
    </source>
</reference>
<dbReference type="AlphaFoldDB" id="A0A0N8GQ37"/>
<accession>A0A0N8GQ37</accession>
<dbReference type="STRING" id="869279.SE15_10895"/>
<keyword evidence="2" id="KW-1185">Reference proteome</keyword>
<organism evidence="1 2">
    <name type="scientific">Thermanaerothrix daxensis</name>
    <dbReference type="NCBI Taxonomy" id="869279"/>
    <lineage>
        <taxon>Bacteria</taxon>
        <taxon>Bacillati</taxon>
        <taxon>Chloroflexota</taxon>
        <taxon>Anaerolineae</taxon>
        <taxon>Anaerolineales</taxon>
        <taxon>Anaerolineaceae</taxon>
        <taxon>Thermanaerothrix</taxon>
    </lineage>
</organism>
<sequence>MNEEISHHDIRRLLKTFGVQADEAILRYLEQHPGDSPLRLRITLEDVTEYGTNAPHSLLHLVVEGEIRRTPHP</sequence>
<dbReference type="RefSeq" id="WP_054522132.1">
    <property type="nucleotide sequence ID" value="NZ_LGKO01000005.1"/>
</dbReference>